<gene>
    <name evidence="3" type="ORF">S12H4_11163</name>
</gene>
<dbReference type="PANTHER" id="PTHR21363">
    <property type="entry name" value="PREPHENATE DEHYDROGENASE"/>
    <property type="match status" value="1"/>
</dbReference>
<feature type="domain" description="Prephenate/arogenate dehydrogenase" evidence="2">
    <location>
        <begin position="1"/>
        <end position="261"/>
    </location>
</feature>
<dbReference type="Pfam" id="PF02153">
    <property type="entry name" value="PDH_N"/>
    <property type="match status" value="1"/>
</dbReference>
<evidence type="ECO:0000256" key="1">
    <source>
        <dbReference type="ARBA" id="ARBA00023002"/>
    </source>
</evidence>
<dbReference type="EMBL" id="BARW01004951">
    <property type="protein sequence ID" value="GAI68343.1"/>
    <property type="molecule type" value="Genomic_DNA"/>
</dbReference>
<proteinExistence type="predicted"/>
<dbReference type="GO" id="GO:0070403">
    <property type="term" value="F:NAD+ binding"/>
    <property type="evidence" value="ECO:0007669"/>
    <property type="project" value="InterPro"/>
</dbReference>
<dbReference type="Gene3D" id="3.40.50.720">
    <property type="entry name" value="NAD(P)-binding Rossmann-like Domain"/>
    <property type="match status" value="1"/>
</dbReference>
<dbReference type="SUPFAM" id="SSF51735">
    <property type="entry name" value="NAD(P)-binding Rossmann-fold domains"/>
    <property type="match status" value="1"/>
</dbReference>
<dbReference type="InterPro" id="IPR036291">
    <property type="entry name" value="NAD(P)-bd_dom_sf"/>
</dbReference>
<dbReference type="SUPFAM" id="SSF48179">
    <property type="entry name" value="6-phosphogluconate dehydrogenase C-terminal domain-like"/>
    <property type="match status" value="1"/>
</dbReference>
<evidence type="ECO:0000259" key="2">
    <source>
        <dbReference type="PROSITE" id="PS51176"/>
    </source>
</evidence>
<dbReference type="GO" id="GO:0008977">
    <property type="term" value="F:prephenate dehydrogenase (NAD+) activity"/>
    <property type="evidence" value="ECO:0007669"/>
    <property type="project" value="InterPro"/>
</dbReference>
<organism evidence="3">
    <name type="scientific">marine sediment metagenome</name>
    <dbReference type="NCBI Taxonomy" id="412755"/>
    <lineage>
        <taxon>unclassified sequences</taxon>
        <taxon>metagenomes</taxon>
        <taxon>ecological metagenomes</taxon>
    </lineage>
</organism>
<dbReference type="GO" id="GO:0004665">
    <property type="term" value="F:prephenate dehydrogenase (NADP+) activity"/>
    <property type="evidence" value="ECO:0007669"/>
    <property type="project" value="InterPro"/>
</dbReference>
<keyword evidence="1" id="KW-0560">Oxidoreductase</keyword>
<dbReference type="NCBIfam" id="NF006409">
    <property type="entry name" value="PRK08655.1-3"/>
    <property type="match status" value="1"/>
</dbReference>
<dbReference type="InterPro" id="IPR050812">
    <property type="entry name" value="Preph/Arog_dehydrog"/>
</dbReference>
<dbReference type="PROSITE" id="PS51176">
    <property type="entry name" value="PDH_ADH"/>
    <property type="match status" value="1"/>
</dbReference>
<dbReference type="GO" id="GO:0006571">
    <property type="term" value="P:tyrosine biosynthetic process"/>
    <property type="evidence" value="ECO:0007669"/>
    <property type="project" value="InterPro"/>
</dbReference>
<dbReference type="Pfam" id="PF20463">
    <property type="entry name" value="PDH_C"/>
    <property type="match status" value="1"/>
</dbReference>
<dbReference type="InterPro" id="IPR046826">
    <property type="entry name" value="PDH_N"/>
</dbReference>
<protein>
    <recommendedName>
        <fullName evidence="2">Prephenate/arogenate dehydrogenase domain-containing protein</fullName>
    </recommendedName>
</protein>
<comment type="caution">
    <text evidence="3">The sequence shown here is derived from an EMBL/GenBank/DDBJ whole genome shotgun (WGS) entry which is preliminary data.</text>
</comment>
<dbReference type="PANTHER" id="PTHR21363:SF0">
    <property type="entry name" value="PREPHENATE DEHYDROGENASE [NADP(+)]"/>
    <property type="match status" value="1"/>
</dbReference>
<accession>X1QJB4</accession>
<dbReference type="InterPro" id="IPR008927">
    <property type="entry name" value="6-PGluconate_DH-like_C_sf"/>
</dbReference>
<reference evidence="3" key="1">
    <citation type="journal article" date="2014" name="Front. Microbiol.">
        <title>High frequency of phylogenetically diverse reductive dehalogenase-homologous genes in deep subseafloor sedimentary metagenomes.</title>
        <authorList>
            <person name="Kawai M."/>
            <person name="Futagami T."/>
            <person name="Toyoda A."/>
            <person name="Takaki Y."/>
            <person name="Nishi S."/>
            <person name="Hori S."/>
            <person name="Arai W."/>
            <person name="Tsubouchi T."/>
            <person name="Morono Y."/>
            <person name="Uchiyama I."/>
            <person name="Ito T."/>
            <person name="Fujiyama A."/>
            <person name="Inagaki F."/>
            <person name="Takami H."/>
        </authorList>
    </citation>
    <scope>NUCLEOTIDE SEQUENCE</scope>
    <source>
        <strain evidence="3">Expedition CK06-06</strain>
    </source>
</reference>
<dbReference type="InterPro" id="IPR003099">
    <property type="entry name" value="Prephen_DH"/>
</dbReference>
<sequence length="261" mass="29144">MKVAIIGGSGKMGRWFANFLLKEGKEVIITGRNERKLLEAKRQLGVGAATNVEAVKSADTILISVPIDNFEEVVEQISPYMRPEQVIIDITSIKVFPVETMHKYIKAGLTLGAHPIFGPGARSIANQNFVLTPTNERERTLAQKVRGYLETRGAKVALMTPQEHDEMMAVILGLSHFIALVSADTLLSFDRLKQMGAISGITYKVLLTLVESVISEDPELYTSLQMSLPNMAEIEKLFQKRGKIWADLVKNKDRQEFVKRM</sequence>
<dbReference type="AlphaFoldDB" id="X1QJB4"/>
<evidence type="ECO:0000313" key="3">
    <source>
        <dbReference type="EMBL" id="GAI68343.1"/>
    </source>
</evidence>
<name>X1QJB4_9ZZZZ</name>
<feature type="non-terminal residue" evidence="3">
    <location>
        <position position="261"/>
    </location>
</feature>
<dbReference type="Gene3D" id="1.10.3660.10">
    <property type="entry name" value="6-phosphogluconate dehydrogenase C-terminal like domain"/>
    <property type="match status" value="1"/>
</dbReference>
<dbReference type="InterPro" id="IPR046825">
    <property type="entry name" value="PDH_C"/>
</dbReference>